<name>A0A5P1FIN1_ASPOF</name>
<evidence type="ECO:0000313" key="2">
    <source>
        <dbReference type="EMBL" id="ONK77267.1"/>
    </source>
</evidence>
<keyword evidence="3" id="KW-1185">Reference proteome</keyword>
<dbReference type="Proteomes" id="UP000243459">
    <property type="component" value="Chromosome 2"/>
</dbReference>
<dbReference type="Gramene" id="ONK77267">
    <property type="protein sequence ID" value="ONK77267"/>
    <property type="gene ID" value="A4U43_C02F4790"/>
</dbReference>
<protein>
    <submittedName>
        <fullName evidence="2">Uncharacterized protein</fullName>
    </submittedName>
</protein>
<dbReference type="PANTHER" id="PTHR33133:SF1">
    <property type="entry name" value="EXPRESSED PROTEIN-RELATED"/>
    <property type="match status" value="1"/>
</dbReference>
<feature type="transmembrane region" description="Helical" evidence="1">
    <location>
        <begin position="73"/>
        <end position="91"/>
    </location>
</feature>
<evidence type="ECO:0000256" key="1">
    <source>
        <dbReference type="SAM" id="Phobius"/>
    </source>
</evidence>
<feature type="transmembrane region" description="Helical" evidence="1">
    <location>
        <begin position="111"/>
        <end position="134"/>
    </location>
</feature>
<gene>
    <name evidence="2" type="ORF">A4U43_C02F4790</name>
</gene>
<keyword evidence="1" id="KW-0812">Transmembrane</keyword>
<keyword evidence="1" id="KW-1133">Transmembrane helix</keyword>
<keyword evidence="1" id="KW-0472">Membrane</keyword>
<dbReference type="PANTHER" id="PTHR33133">
    <property type="entry name" value="OS08G0107100 PROTEIN-RELATED"/>
    <property type="match status" value="1"/>
</dbReference>
<feature type="transmembrane region" description="Helical" evidence="1">
    <location>
        <begin position="140"/>
        <end position="165"/>
    </location>
</feature>
<sequence length="246" mass="28359">MSKLKQALNYMEILKEAIKLILMNPKLILKILFFILFPLNLILSTFNKLNLLPLFTIKRGNRIIFEVELVANILQWLTTTLTISLLSKAYLEKPSSMLQLSSTLKRQWKKIFATSIFVEFITFTCSFLLVGLGYPLKDATFLSFIMVMIEFSLFVLVNLACKLSLVVSGIEERSCRLFGVYRAIEIVRGRKVQCFALMALMVVLDSIVKAEVVVVLQIVWCSVYCMLYLESKKREGTEEDEERWIV</sequence>
<dbReference type="AlphaFoldDB" id="A0A5P1FIN1"/>
<accession>A0A5P1FIN1</accession>
<evidence type="ECO:0000313" key="3">
    <source>
        <dbReference type="Proteomes" id="UP000243459"/>
    </source>
</evidence>
<organism evidence="2 3">
    <name type="scientific">Asparagus officinalis</name>
    <name type="common">Garden asparagus</name>
    <dbReference type="NCBI Taxonomy" id="4686"/>
    <lineage>
        <taxon>Eukaryota</taxon>
        <taxon>Viridiplantae</taxon>
        <taxon>Streptophyta</taxon>
        <taxon>Embryophyta</taxon>
        <taxon>Tracheophyta</taxon>
        <taxon>Spermatophyta</taxon>
        <taxon>Magnoliopsida</taxon>
        <taxon>Liliopsida</taxon>
        <taxon>Asparagales</taxon>
        <taxon>Asparagaceae</taxon>
        <taxon>Asparagoideae</taxon>
        <taxon>Asparagus</taxon>
    </lineage>
</organism>
<dbReference type="EMBL" id="CM007382">
    <property type="protein sequence ID" value="ONK77267.1"/>
    <property type="molecule type" value="Genomic_DNA"/>
</dbReference>
<feature type="transmembrane region" description="Helical" evidence="1">
    <location>
        <begin position="27"/>
        <end position="46"/>
    </location>
</feature>
<proteinExistence type="predicted"/>
<reference evidence="3" key="1">
    <citation type="journal article" date="2017" name="Nat. Commun.">
        <title>The asparagus genome sheds light on the origin and evolution of a young Y chromosome.</title>
        <authorList>
            <person name="Harkess A."/>
            <person name="Zhou J."/>
            <person name="Xu C."/>
            <person name="Bowers J.E."/>
            <person name="Van der Hulst R."/>
            <person name="Ayyampalayam S."/>
            <person name="Mercati F."/>
            <person name="Riccardi P."/>
            <person name="McKain M.R."/>
            <person name="Kakrana A."/>
            <person name="Tang H."/>
            <person name="Ray J."/>
            <person name="Groenendijk J."/>
            <person name="Arikit S."/>
            <person name="Mathioni S.M."/>
            <person name="Nakano M."/>
            <person name="Shan H."/>
            <person name="Telgmann-Rauber A."/>
            <person name="Kanno A."/>
            <person name="Yue Z."/>
            <person name="Chen H."/>
            <person name="Li W."/>
            <person name="Chen Y."/>
            <person name="Xu X."/>
            <person name="Zhang Y."/>
            <person name="Luo S."/>
            <person name="Chen H."/>
            <person name="Gao J."/>
            <person name="Mao Z."/>
            <person name="Pires J.C."/>
            <person name="Luo M."/>
            <person name="Kudrna D."/>
            <person name="Wing R.A."/>
            <person name="Meyers B.C."/>
            <person name="Yi K."/>
            <person name="Kong H."/>
            <person name="Lavrijsen P."/>
            <person name="Sunseri F."/>
            <person name="Falavigna A."/>
            <person name="Ye Y."/>
            <person name="Leebens-Mack J.H."/>
            <person name="Chen G."/>
        </authorList>
    </citation>
    <scope>NUCLEOTIDE SEQUENCE [LARGE SCALE GENOMIC DNA]</scope>
    <source>
        <strain evidence="3">cv. DH0086</strain>
    </source>
</reference>